<evidence type="ECO:0000313" key="1">
    <source>
        <dbReference type="EMBL" id="UOT58027.1"/>
    </source>
</evidence>
<name>A0AAE9KJR8_9CAUD</name>
<protein>
    <submittedName>
        <fullName evidence="1">Uncharacterized protein</fullName>
    </submittedName>
</protein>
<dbReference type="EMBL" id="OM810291">
    <property type="protein sequence ID" value="UOT58027.1"/>
    <property type="molecule type" value="Genomic_DNA"/>
</dbReference>
<accession>A0AAE9KJR8</accession>
<proteinExistence type="predicted"/>
<reference evidence="1" key="1">
    <citation type="submission" date="2022-02" db="EMBL/GenBank/DDBJ databases">
        <title>The Aeromonas hydrophila phage ZPAH14.</title>
        <authorList>
            <person name="Li J."/>
        </authorList>
    </citation>
    <scope>NUCLEOTIDE SEQUENCE</scope>
</reference>
<dbReference type="KEGG" id="vg:77932632"/>
<dbReference type="Proteomes" id="UP000830307">
    <property type="component" value="Segment"/>
</dbReference>
<evidence type="ECO:0000313" key="2">
    <source>
        <dbReference type="Proteomes" id="UP000830307"/>
    </source>
</evidence>
<dbReference type="GeneID" id="77932632"/>
<sequence length="58" mass="6961">MKQEHCDHWIGIWDCEFSVIGRCTEVRESDRGGRLERDKMYFEPFNHCPDCGKKLENQ</sequence>
<dbReference type="RefSeq" id="YP_010656736.1">
    <property type="nucleotide sequence ID" value="NC_070840.1"/>
</dbReference>
<keyword evidence="2" id="KW-1185">Reference proteome</keyword>
<organism evidence="1 2">
    <name type="scientific">Aeromonas phage ZPAH14</name>
    <dbReference type="NCBI Taxonomy" id="2924887"/>
    <lineage>
        <taxon>Viruses</taxon>
        <taxon>Duplodnaviria</taxon>
        <taxon>Heunggongvirae</taxon>
        <taxon>Uroviricota</taxon>
        <taxon>Caudoviricetes</taxon>
        <taxon>Chaseviridae</taxon>
        <taxon>Nefertitivirinae</taxon>
        <taxon>Shantouvirus</taxon>
        <taxon>Shantouvirus ZPAH14</taxon>
    </lineage>
</organism>